<protein>
    <submittedName>
        <fullName evidence="2">Uncharacterized protein</fullName>
    </submittedName>
</protein>
<comment type="caution">
    <text evidence="2">The sequence shown here is derived from an EMBL/GenBank/DDBJ whole genome shotgun (WGS) entry which is preliminary data.</text>
</comment>
<name>A0ABV0PU32_9TELE</name>
<keyword evidence="3" id="KW-1185">Reference proteome</keyword>
<dbReference type="Proteomes" id="UP001476798">
    <property type="component" value="Unassembled WGS sequence"/>
</dbReference>
<reference evidence="2 3" key="1">
    <citation type="submission" date="2021-06" db="EMBL/GenBank/DDBJ databases">
        <authorList>
            <person name="Palmer J.M."/>
        </authorList>
    </citation>
    <scope>NUCLEOTIDE SEQUENCE [LARGE SCALE GENOMIC DNA]</scope>
    <source>
        <strain evidence="2 3">GA_2019</strain>
        <tissue evidence="2">Muscle</tissue>
    </source>
</reference>
<feature type="compositionally biased region" description="Basic and acidic residues" evidence="1">
    <location>
        <begin position="109"/>
        <end position="119"/>
    </location>
</feature>
<evidence type="ECO:0000313" key="3">
    <source>
        <dbReference type="Proteomes" id="UP001476798"/>
    </source>
</evidence>
<feature type="region of interest" description="Disordered" evidence="1">
    <location>
        <begin position="109"/>
        <end position="134"/>
    </location>
</feature>
<feature type="compositionally biased region" description="Polar residues" evidence="1">
    <location>
        <begin position="122"/>
        <end position="134"/>
    </location>
</feature>
<gene>
    <name evidence="2" type="ORF">GOODEAATRI_034471</name>
</gene>
<organism evidence="2 3">
    <name type="scientific">Goodea atripinnis</name>
    <dbReference type="NCBI Taxonomy" id="208336"/>
    <lineage>
        <taxon>Eukaryota</taxon>
        <taxon>Metazoa</taxon>
        <taxon>Chordata</taxon>
        <taxon>Craniata</taxon>
        <taxon>Vertebrata</taxon>
        <taxon>Euteleostomi</taxon>
        <taxon>Actinopterygii</taxon>
        <taxon>Neopterygii</taxon>
        <taxon>Teleostei</taxon>
        <taxon>Neoteleostei</taxon>
        <taxon>Acanthomorphata</taxon>
        <taxon>Ovalentaria</taxon>
        <taxon>Atherinomorphae</taxon>
        <taxon>Cyprinodontiformes</taxon>
        <taxon>Goodeidae</taxon>
        <taxon>Goodea</taxon>
    </lineage>
</organism>
<accession>A0ABV0PU32</accession>
<dbReference type="EMBL" id="JAHRIO010088937">
    <property type="protein sequence ID" value="MEQ2186985.1"/>
    <property type="molecule type" value="Genomic_DNA"/>
</dbReference>
<proteinExistence type="predicted"/>
<sequence length="134" mass="15217">MSFCQQKTSARFPPLSGPSEGRVEEKDLWKGGGLYAGSVILGSPLLPTFPLRNCAFIWVMAPQEVRSYPLSWLCRKKVNALYFEKFQKSMYRSFNVEIDGCRSQHCKKQEESWTKDGAPDKQPNSYVKGTAETI</sequence>
<feature type="region of interest" description="Disordered" evidence="1">
    <location>
        <begin position="1"/>
        <end position="22"/>
    </location>
</feature>
<evidence type="ECO:0000313" key="2">
    <source>
        <dbReference type="EMBL" id="MEQ2186985.1"/>
    </source>
</evidence>
<evidence type="ECO:0000256" key="1">
    <source>
        <dbReference type="SAM" id="MobiDB-lite"/>
    </source>
</evidence>